<protein>
    <submittedName>
        <fullName evidence="7">O-antigen ligase family protein</fullName>
    </submittedName>
</protein>
<evidence type="ECO:0000259" key="6">
    <source>
        <dbReference type="Pfam" id="PF04932"/>
    </source>
</evidence>
<dbReference type="EMBL" id="JAKNID010000003">
    <property type="protein sequence ID" value="MCG4564085.1"/>
    <property type="molecule type" value="Genomic_DNA"/>
</dbReference>
<dbReference type="Pfam" id="PF04932">
    <property type="entry name" value="Wzy_C"/>
    <property type="match status" value="1"/>
</dbReference>
<feature type="transmembrane region" description="Helical" evidence="5">
    <location>
        <begin position="313"/>
        <end position="329"/>
    </location>
</feature>
<dbReference type="PANTHER" id="PTHR37422:SF17">
    <property type="entry name" value="O-ANTIGEN LIGASE"/>
    <property type="match status" value="1"/>
</dbReference>
<dbReference type="AlphaFoldDB" id="A0A9Q4FL06"/>
<feature type="transmembrane region" description="Helical" evidence="5">
    <location>
        <begin position="443"/>
        <end position="463"/>
    </location>
</feature>
<dbReference type="GO" id="GO:0016020">
    <property type="term" value="C:membrane"/>
    <property type="evidence" value="ECO:0007669"/>
    <property type="project" value="UniProtKB-SubCell"/>
</dbReference>
<evidence type="ECO:0000313" key="7">
    <source>
        <dbReference type="EMBL" id="MCG4564085.1"/>
    </source>
</evidence>
<keyword evidence="3 5" id="KW-1133">Transmembrane helix</keyword>
<keyword evidence="2 5" id="KW-0812">Transmembrane</keyword>
<dbReference type="InterPro" id="IPR051533">
    <property type="entry name" value="WaaL-like"/>
</dbReference>
<feature type="domain" description="O-antigen ligase-related" evidence="6">
    <location>
        <begin position="319"/>
        <end position="451"/>
    </location>
</feature>
<dbReference type="Proteomes" id="UP001108123">
    <property type="component" value="Unassembled WGS sequence"/>
</dbReference>
<evidence type="ECO:0000256" key="3">
    <source>
        <dbReference type="ARBA" id="ARBA00022989"/>
    </source>
</evidence>
<comment type="caution">
    <text evidence="7">The sequence shown here is derived from an EMBL/GenBank/DDBJ whole genome shotgun (WGS) entry which is preliminary data.</text>
</comment>
<feature type="transmembrane region" description="Helical" evidence="5">
    <location>
        <begin position="239"/>
        <end position="259"/>
    </location>
</feature>
<keyword evidence="4 5" id="KW-0472">Membrane</keyword>
<feature type="transmembrane region" description="Helical" evidence="5">
    <location>
        <begin position="359"/>
        <end position="378"/>
    </location>
</feature>
<dbReference type="InterPro" id="IPR007016">
    <property type="entry name" value="O-antigen_ligase-rel_domated"/>
</dbReference>
<dbReference type="RefSeq" id="WP_226807519.1">
    <property type="nucleotide sequence ID" value="NZ_JAJBNW010000006.1"/>
</dbReference>
<evidence type="ECO:0000313" key="8">
    <source>
        <dbReference type="Proteomes" id="UP001108123"/>
    </source>
</evidence>
<feature type="transmembrane region" description="Helical" evidence="5">
    <location>
        <begin position="475"/>
        <end position="494"/>
    </location>
</feature>
<accession>A0A9Q4FL06</accession>
<feature type="transmembrane region" description="Helical" evidence="5">
    <location>
        <begin position="279"/>
        <end position="306"/>
    </location>
</feature>
<name>A0A9Q4FL06_9FIRM</name>
<feature type="transmembrane region" description="Helical" evidence="5">
    <location>
        <begin position="500"/>
        <end position="518"/>
    </location>
</feature>
<evidence type="ECO:0000256" key="4">
    <source>
        <dbReference type="ARBA" id="ARBA00023136"/>
    </source>
</evidence>
<dbReference type="GO" id="GO:0016874">
    <property type="term" value="F:ligase activity"/>
    <property type="evidence" value="ECO:0007669"/>
    <property type="project" value="UniProtKB-KW"/>
</dbReference>
<evidence type="ECO:0000256" key="5">
    <source>
        <dbReference type="SAM" id="Phobius"/>
    </source>
</evidence>
<reference evidence="7" key="1">
    <citation type="submission" date="2022-01" db="EMBL/GenBank/DDBJ databases">
        <title>Collection of gut derived symbiotic bacterial strains cultured from healthy donors.</title>
        <authorList>
            <person name="Lin H."/>
            <person name="Kohout C."/>
            <person name="Waligurski E."/>
            <person name="Pamer E.G."/>
        </authorList>
    </citation>
    <scope>NUCLEOTIDE SEQUENCE</scope>
    <source>
        <strain evidence="7">MSK.14.39</strain>
    </source>
</reference>
<feature type="transmembrane region" description="Helical" evidence="5">
    <location>
        <begin position="180"/>
        <end position="201"/>
    </location>
</feature>
<comment type="subcellular location">
    <subcellularLocation>
        <location evidence="1">Membrane</location>
        <topology evidence="1">Multi-pass membrane protein</topology>
    </subcellularLocation>
</comment>
<evidence type="ECO:0000256" key="2">
    <source>
        <dbReference type="ARBA" id="ARBA00022692"/>
    </source>
</evidence>
<proteinExistence type="predicted"/>
<keyword evidence="7" id="KW-0436">Ligase</keyword>
<dbReference type="PANTHER" id="PTHR37422">
    <property type="entry name" value="TEICHURONIC ACID BIOSYNTHESIS PROTEIN TUAE"/>
    <property type="match status" value="1"/>
</dbReference>
<sequence>MDIKKSIEESYIFNIFLFIKRLLDTSFIFNVKKENKDNANEISGEYKTWKEHSLIYALIIKLDKKLNKLEKFIHNSIIESKIYNILNRKNVDDREIKKSLNNPVIENSKVVLYFRKIKDKLRVEDVLIALTTGYIFVDIFIRRISFTSSFGSIWDELLLIFLFVYIFYSRIANNGDINFNLTPMGLPATIYIVLGIIHLIVVSPDLSVAVEGFRAVFQQVLWYFAITQFVRNQSDSNKVINIMIGMGLFLGIHATYQYIAKVPMPGNWVDISENVRTRAFSIVGSPNVLGALFVLFIPIGISMLLVNKNKNSRIFYMLSVLFMILGLFFTMSRGAWLAFGFSMFIFIMIINIKLLVPFIALVGVFILSGSLMAQRLLFMLSPSYMMSSAKGGRLYRWRIGIDIWKKNKFFGVGLGRFGGAVAINNKLSPFYLDNYYLKTLTEMGIYGILALAFVIVCFVLFSSKIIKYQNDMKSKLISIGLFTGGIGILTQNFVENIFEVPAMAIYFWVIIALINTFAPKKTILNK</sequence>
<feature type="transmembrane region" description="Helical" evidence="5">
    <location>
        <begin position="335"/>
        <end position="352"/>
    </location>
</feature>
<organism evidence="7 8">
    <name type="scientific">Anaerosalibacter bizertensis</name>
    <dbReference type="NCBI Taxonomy" id="932217"/>
    <lineage>
        <taxon>Bacteria</taxon>
        <taxon>Bacillati</taxon>
        <taxon>Bacillota</taxon>
        <taxon>Tissierellia</taxon>
        <taxon>Tissierellales</taxon>
        <taxon>Sporanaerobacteraceae</taxon>
        <taxon>Anaerosalibacter</taxon>
    </lineage>
</organism>
<evidence type="ECO:0000256" key="1">
    <source>
        <dbReference type="ARBA" id="ARBA00004141"/>
    </source>
</evidence>
<feature type="transmembrane region" description="Helical" evidence="5">
    <location>
        <begin position="150"/>
        <end position="168"/>
    </location>
</feature>
<keyword evidence="8" id="KW-1185">Reference proteome</keyword>
<gene>
    <name evidence="7" type="ORF">L0P62_01345</name>
</gene>